<keyword evidence="4" id="KW-0554">One-carbon metabolism</keyword>
<dbReference type="GO" id="GO:0004146">
    <property type="term" value="F:dihydrofolate reductase activity"/>
    <property type="evidence" value="ECO:0007669"/>
    <property type="project" value="UniProtKB-EC"/>
</dbReference>
<dbReference type="GO" id="GO:0005829">
    <property type="term" value="C:cytosol"/>
    <property type="evidence" value="ECO:0007669"/>
    <property type="project" value="TreeGrafter"/>
</dbReference>
<sequence length="76" mass="8712">MISIISAIGKNNEIGKKNELLWNLPADMKHFREVTSEHTVIMGQKTFESIGRPLPNRRNIVITLDKNYLRHGVDIV</sequence>
<evidence type="ECO:0000313" key="9">
    <source>
        <dbReference type="Proteomes" id="UP000034923"/>
    </source>
</evidence>
<protein>
    <recommendedName>
        <fullName evidence="3">dihydrofolate reductase</fullName>
        <ecNumber evidence="3">1.5.1.3</ecNumber>
    </recommendedName>
</protein>
<organism evidence="8 9">
    <name type="scientific">Candidatus Nomurabacteria bacterium GW2011_GWB1_35_20</name>
    <dbReference type="NCBI Taxonomy" id="1618740"/>
    <lineage>
        <taxon>Bacteria</taxon>
        <taxon>Candidatus Nomuraibacteriota</taxon>
    </lineage>
</organism>
<evidence type="ECO:0000256" key="4">
    <source>
        <dbReference type="ARBA" id="ARBA00022563"/>
    </source>
</evidence>
<name>A0A0G0BT69_9BACT</name>
<gene>
    <name evidence="8" type="ORF">UR70_C0006G0090</name>
</gene>
<dbReference type="InterPro" id="IPR024072">
    <property type="entry name" value="DHFR-like_dom_sf"/>
</dbReference>
<proteinExistence type="inferred from homology"/>
<dbReference type="Pfam" id="PF00186">
    <property type="entry name" value="DHFR_1"/>
    <property type="match status" value="1"/>
</dbReference>
<evidence type="ECO:0000256" key="1">
    <source>
        <dbReference type="ARBA" id="ARBA00004903"/>
    </source>
</evidence>
<dbReference type="UniPathway" id="UPA00077">
    <property type="reaction ID" value="UER00158"/>
</dbReference>
<evidence type="ECO:0000313" key="8">
    <source>
        <dbReference type="EMBL" id="KKP72639.1"/>
    </source>
</evidence>
<dbReference type="PROSITE" id="PS51330">
    <property type="entry name" value="DHFR_2"/>
    <property type="match status" value="1"/>
</dbReference>
<evidence type="ECO:0000256" key="6">
    <source>
        <dbReference type="ARBA" id="ARBA00023002"/>
    </source>
</evidence>
<comment type="similarity">
    <text evidence="2">Belongs to the dihydrofolate reductase family.</text>
</comment>
<evidence type="ECO:0000256" key="5">
    <source>
        <dbReference type="ARBA" id="ARBA00022857"/>
    </source>
</evidence>
<evidence type="ECO:0000259" key="7">
    <source>
        <dbReference type="PROSITE" id="PS51330"/>
    </source>
</evidence>
<dbReference type="Gene3D" id="3.40.430.10">
    <property type="entry name" value="Dihydrofolate Reductase, subunit A"/>
    <property type="match status" value="1"/>
</dbReference>
<dbReference type="InterPro" id="IPR012259">
    <property type="entry name" value="DHFR"/>
</dbReference>
<dbReference type="PANTHER" id="PTHR48069:SF3">
    <property type="entry name" value="DIHYDROFOLATE REDUCTASE"/>
    <property type="match status" value="1"/>
</dbReference>
<dbReference type="GO" id="GO:0006730">
    <property type="term" value="P:one-carbon metabolic process"/>
    <property type="evidence" value="ECO:0007669"/>
    <property type="project" value="UniProtKB-KW"/>
</dbReference>
<evidence type="ECO:0000256" key="2">
    <source>
        <dbReference type="ARBA" id="ARBA00009539"/>
    </source>
</evidence>
<dbReference type="EC" id="1.5.1.3" evidence="3"/>
<dbReference type="PANTHER" id="PTHR48069">
    <property type="entry name" value="DIHYDROFOLATE REDUCTASE"/>
    <property type="match status" value="1"/>
</dbReference>
<dbReference type="GO" id="GO:0046654">
    <property type="term" value="P:tetrahydrofolate biosynthetic process"/>
    <property type="evidence" value="ECO:0007669"/>
    <property type="project" value="UniProtKB-UniPathway"/>
</dbReference>
<keyword evidence="6" id="KW-0560">Oxidoreductase</keyword>
<dbReference type="Proteomes" id="UP000034923">
    <property type="component" value="Unassembled WGS sequence"/>
</dbReference>
<dbReference type="CDD" id="cd00209">
    <property type="entry name" value="DHFR"/>
    <property type="match status" value="1"/>
</dbReference>
<dbReference type="GO" id="GO:0046452">
    <property type="term" value="P:dihydrofolate metabolic process"/>
    <property type="evidence" value="ECO:0007669"/>
    <property type="project" value="TreeGrafter"/>
</dbReference>
<dbReference type="SUPFAM" id="SSF53597">
    <property type="entry name" value="Dihydrofolate reductase-like"/>
    <property type="match status" value="1"/>
</dbReference>
<keyword evidence="5" id="KW-0521">NADP</keyword>
<feature type="non-terminal residue" evidence="8">
    <location>
        <position position="76"/>
    </location>
</feature>
<reference evidence="8 9" key="1">
    <citation type="journal article" date="2015" name="Nature">
        <title>rRNA introns, odd ribosomes, and small enigmatic genomes across a large radiation of phyla.</title>
        <authorList>
            <person name="Brown C.T."/>
            <person name="Hug L.A."/>
            <person name="Thomas B.C."/>
            <person name="Sharon I."/>
            <person name="Castelle C.J."/>
            <person name="Singh A."/>
            <person name="Wilkins M.J."/>
            <person name="Williams K.H."/>
            <person name="Banfield J.F."/>
        </authorList>
    </citation>
    <scope>NUCLEOTIDE SEQUENCE [LARGE SCALE GENOMIC DNA]</scope>
</reference>
<dbReference type="AlphaFoldDB" id="A0A0G0BT69"/>
<evidence type="ECO:0000256" key="3">
    <source>
        <dbReference type="ARBA" id="ARBA00012856"/>
    </source>
</evidence>
<dbReference type="GO" id="GO:0050661">
    <property type="term" value="F:NADP binding"/>
    <property type="evidence" value="ECO:0007669"/>
    <property type="project" value="InterPro"/>
</dbReference>
<comment type="caution">
    <text evidence="8">The sequence shown here is derived from an EMBL/GenBank/DDBJ whole genome shotgun (WGS) entry which is preliminary data.</text>
</comment>
<accession>A0A0G0BT69</accession>
<dbReference type="EMBL" id="LBQE01000006">
    <property type="protein sequence ID" value="KKP72639.1"/>
    <property type="molecule type" value="Genomic_DNA"/>
</dbReference>
<feature type="domain" description="DHFR" evidence="7">
    <location>
        <begin position="1"/>
        <end position="76"/>
    </location>
</feature>
<comment type="pathway">
    <text evidence="1">Cofactor biosynthesis; tetrahydrofolate biosynthesis; 5,6,7,8-tetrahydrofolate from 7,8-dihydrofolate: step 1/1.</text>
</comment>
<dbReference type="GO" id="GO:0046655">
    <property type="term" value="P:folic acid metabolic process"/>
    <property type="evidence" value="ECO:0007669"/>
    <property type="project" value="TreeGrafter"/>
</dbReference>
<dbReference type="InterPro" id="IPR001796">
    <property type="entry name" value="DHFR_dom"/>
</dbReference>
<dbReference type="PRINTS" id="PR00070">
    <property type="entry name" value="DHFR"/>
</dbReference>